<dbReference type="InterPro" id="IPR046341">
    <property type="entry name" value="SET_dom_sf"/>
</dbReference>
<dbReference type="OMA" id="FLLEYET"/>
<sequence>MNDYLQNQKKQFNKFTIGKELRKHKQLYKKDEKATIVQNDQKAIEYIQDLQNQGLVTKKVTIGEFYTKNGLPYTGLMATEKILTNEIFIKIPVDSLLTTKKCHQSDIQQIFEENPLFFHQENEQELKLLEDDELIKQAHEIKREYEQDYSDLVEILQKYPKQFSEESYNQENARWIYTHLISRCFGNYFQYVTMCPFAEYLNHECVDVYYDFQYNEGNPKKSEESEYPEPQEKTEDEILSITTSEGTYNSEQLEWDEEFEYQIQFNQKSTIQQVDGINEVFKNELRQMKKNIHSWIFNNLDLGDNFSIFFAAVMYEKCDNVEREFISGQIQYFQAKQELQNISFQGTKYKQELTNYYRRDLKRKKVYTVTQLQKRTPMKEELKNQFKQKKEFKYDKNNKYFDDKEFQNNDQFDYFVMKCGARDQFEKGSQVYFCYGRAKFLANEKNEINFDHYFYITDTNLEKICLEEMKKILDQYWQNNFSCSLEQNEQKLFDKNISYHEYFAPQISKEQQKNLKDKNQKQKGYPLTRKDQQQIQEINFMKLPGTDSEIGIWRRPSKGNIRYLKEDAKLTYLITCQSEKEDPKILQKSCSESQIKWMHICLNGANMALLSDKKTKQLITENLINLISIEKILIHCAAGIHRTGTITYSLLRFLGSSQEEALKQIQQLREVTSKQVGENRIEFAEEFIVQPYLNQQISNQSEQILQTKKETQNFFEVNTQKNAQQLQITEDQKQQDIEINQQSIQNKIQ</sequence>
<organism evidence="2 3">
    <name type="scientific">Pseudocohnilembus persalinus</name>
    <name type="common">Ciliate</name>
    <dbReference type="NCBI Taxonomy" id="266149"/>
    <lineage>
        <taxon>Eukaryota</taxon>
        <taxon>Sar</taxon>
        <taxon>Alveolata</taxon>
        <taxon>Ciliophora</taxon>
        <taxon>Intramacronucleata</taxon>
        <taxon>Oligohymenophorea</taxon>
        <taxon>Scuticociliatia</taxon>
        <taxon>Philasterida</taxon>
        <taxon>Pseudocohnilembidae</taxon>
        <taxon>Pseudocohnilembus</taxon>
    </lineage>
</organism>
<proteinExistence type="predicted"/>
<dbReference type="GO" id="GO:0004721">
    <property type="term" value="F:phosphoprotein phosphatase activity"/>
    <property type="evidence" value="ECO:0007669"/>
    <property type="project" value="InterPro"/>
</dbReference>
<dbReference type="SUPFAM" id="SSF82199">
    <property type="entry name" value="SET domain"/>
    <property type="match status" value="1"/>
</dbReference>
<dbReference type="Proteomes" id="UP000054937">
    <property type="component" value="Unassembled WGS sequence"/>
</dbReference>
<protein>
    <recommendedName>
        <fullName evidence="1">Tyrosine specific protein phosphatases domain-containing protein</fullName>
    </recommendedName>
</protein>
<dbReference type="GO" id="GO:0016279">
    <property type="term" value="F:protein-lysine N-methyltransferase activity"/>
    <property type="evidence" value="ECO:0007669"/>
    <property type="project" value="TreeGrafter"/>
</dbReference>
<dbReference type="InterPro" id="IPR029021">
    <property type="entry name" value="Prot-tyrosine_phosphatase-like"/>
</dbReference>
<dbReference type="EMBL" id="LDAU01000122">
    <property type="protein sequence ID" value="KRX04066.1"/>
    <property type="molecule type" value="Genomic_DNA"/>
</dbReference>
<dbReference type="Pfam" id="PF13350">
    <property type="entry name" value="Y_phosphatase3"/>
    <property type="match status" value="1"/>
</dbReference>
<name>A0A0V0QPB1_PSEPJ</name>
<dbReference type="Gene3D" id="3.90.1410.10">
    <property type="entry name" value="set domain protein methyltransferase, domain 1"/>
    <property type="match status" value="1"/>
</dbReference>
<evidence type="ECO:0000313" key="2">
    <source>
        <dbReference type="EMBL" id="KRX04066.1"/>
    </source>
</evidence>
<comment type="caution">
    <text evidence="2">The sequence shown here is derived from an EMBL/GenBank/DDBJ whole genome shotgun (WGS) entry which is preliminary data.</text>
</comment>
<evidence type="ECO:0000313" key="3">
    <source>
        <dbReference type="Proteomes" id="UP000054937"/>
    </source>
</evidence>
<dbReference type="AlphaFoldDB" id="A0A0V0QPB1"/>
<dbReference type="InterPro" id="IPR016130">
    <property type="entry name" value="Tyr_Pase_AS"/>
</dbReference>
<dbReference type="PANTHER" id="PTHR13271:SF34">
    <property type="entry name" value="N-LYSINE METHYLTRANSFERASE SETD6"/>
    <property type="match status" value="1"/>
</dbReference>
<feature type="domain" description="Tyrosine specific protein phosphatases" evidence="1">
    <location>
        <begin position="631"/>
        <end position="669"/>
    </location>
</feature>
<dbReference type="SUPFAM" id="SSF52799">
    <property type="entry name" value="(Phosphotyrosine protein) phosphatases II"/>
    <property type="match status" value="1"/>
</dbReference>
<evidence type="ECO:0000259" key="1">
    <source>
        <dbReference type="PROSITE" id="PS50056"/>
    </source>
</evidence>
<dbReference type="PROSITE" id="PS00383">
    <property type="entry name" value="TYR_PHOSPHATASE_1"/>
    <property type="match status" value="1"/>
</dbReference>
<gene>
    <name evidence="2" type="ORF">PPERSA_12513</name>
</gene>
<reference evidence="2 3" key="1">
    <citation type="journal article" date="2015" name="Sci. Rep.">
        <title>Genome of the facultative scuticociliatosis pathogen Pseudocohnilembus persalinus provides insight into its virulence through horizontal gene transfer.</title>
        <authorList>
            <person name="Xiong J."/>
            <person name="Wang G."/>
            <person name="Cheng J."/>
            <person name="Tian M."/>
            <person name="Pan X."/>
            <person name="Warren A."/>
            <person name="Jiang C."/>
            <person name="Yuan D."/>
            <person name="Miao W."/>
        </authorList>
    </citation>
    <scope>NUCLEOTIDE SEQUENCE [LARGE SCALE GENOMIC DNA]</scope>
    <source>
        <strain evidence="2">36N120E</strain>
    </source>
</reference>
<dbReference type="InterPro" id="IPR000387">
    <property type="entry name" value="Tyr_Pase_dom"/>
</dbReference>
<keyword evidence="3" id="KW-1185">Reference proteome</keyword>
<dbReference type="Gene3D" id="3.90.190.10">
    <property type="entry name" value="Protein tyrosine phosphatase superfamily"/>
    <property type="match status" value="1"/>
</dbReference>
<dbReference type="PROSITE" id="PS50056">
    <property type="entry name" value="TYR_PHOSPHATASE_2"/>
    <property type="match status" value="1"/>
</dbReference>
<dbReference type="InterPro" id="IPR050600">
    <property type="entry name" value="SETD3_SETD6_MTase"/>
</dbReference>
<dbReference type="GO" id="GO:0005634">
    <property type="term" value="C:nucleus"/>
    <property type="evidence" value="ECO:0007669"/>
    <property type="project" value="TreeGrafter"/>
</dbReference>
<dbReference type="PANTHER" id="PTHR13271">
    <property type="entry name" value="UNCHARACTERIZED PUTATIVE METHYLTRANSFERASE"/>
    <property type="match status" value="1"/>
</dbReference>
<accession>A0A0V0QPB1</accession>
<dbReference type="OrthoDB" id="270189at2759"/>
<dbReference type="InParanoid" id="A0A0V0QPB1"/>
<dbReference type="InterPro" id="IPR026893">
    <property type="entry name" value="Tyr/Ser_Pase_IphP-type"/>
</dbReference>